<dbReference type="STRING" id="6669.E9FYL3"/>
<feature type="transmembrane region" description="Helical" evidence="8">
    <location>
        <begin position="504"/>
        <end position="523"/>
    </location>
</feature>
<evidence type="ECO:0000313" key="13">
    <source>
        <dbReference type="Proteomes" id="UP000000305"/>
    </source>
</evidence>
<keyword evidence="3" id="KW-1003">Cell membrane</keyword>
<feature type="transmembrane region" description="Helical" evidence="8">
    <location>
        <begin position="230"/>
        <end position="247"/>
    </location>
</feature>
<evidence type="ECO:0000256" key="5">
    <source>
        <dbReference type="ARBA" id="ARBA00022989"/>
    </source>
</evidence>
<dbReference type="InterPro" id="IPR011642">
    <property type="entry name" value="Gate_dom"/>
</dbReference>
<dbReference type="EMBL" id="GL732527">
    <property type="protein sequence ID" value="EFX87548.1"/>
    <property type="molecule type" value="Genomic_DNA"/>
</dbReference>
<dbReference type="PANTHER" id="PTHR10590">
    <property type="entry name" value="SODIUM/NUCLEOSIDE COTRANSPORTER"/>
    <property type="match status" value="1"/>
</dbReference>
<evidence type="ECO:0000259" key="11">
    <source>
        <dbReference type="Pfam" id="PF07670"/>
    </source>
</evidence>
<proteinExistence type="inferred from homology"/>
<evidence type="ECO:0000256" key="7">
    <source>
        <dbReference type="SAM" id="MobiDB-lite"/>
    </source>
</evidence>
<feature type="transmembrane region" description="Helical" evidence="8">
    <location>
        <begin position="174"/>
        <end position="193"/>
    </location>
</feature>
<feature type="transmembrane region" description="Helical" evidence="8">
    <location>
        <begin position="370"/>
        <end position="389"/>
    </location>
</feature>
<feature type="compositionally biased region" description="Acidic residues" evidence="7">
    <location>
        <begin position="52"/>
        <end position="61"/>
    </location>
</feature>
<dbReference type="Pfam" id="PF01773">
    <property type="entry name" value="Nucleos_tra2_N"/>
    <property type="match status" value="1"/>
</dbReference>
<dbReference type="GO" id="GO:0005886">
    <property type="term" value="C:plasma membrane"/>
    <property type="evidence" value="ECO:0000318"/>
    <property type="project" value="GO_Central"/>
</dbReference>
<dbReference type="InterPro" id="IPR008276">
    <property type="entry name" value="C_nuclsd_transpt"/>
</dbReference>
<gene>
    <name evidence="12" type="ORF">DAPPUDRAFT_306527</name>
</gene>
<dbReference type="KEGG" id="dpx:DAPPUDRAFT_306527"/>
<feature type="domain" description="Nucleoside transporter/FeoB GTPase Gate" evidence="11">
    <location>
        <begin position="295"/>
        <end position="383"/>
    </location>
</feature>
<dbReference type="InParanoid" id="E9FYL3"/>
<dbReference type="AlphaFoldDB" id="E9FYL3"/>
<evidence type="ECO:0000259" key="9">
    <source>
        <dbReference type="Pfam" id="PF01773"/>
    </source>
</evidence>
<feature type="transmembrane region" description="Helical" evidence="8">
    <location>
        <begin position="467"/>
        <end position="492"/>
    </location>
</feature>
<dbReference type="GO" id="GO:0005415">
    <property type="term" value="F:nucleoside:sodium symporter activity"/>
    <property type="evidence" value="ECO:0000318"/>
    <property type="project" value="GO_Central"/>
</dbReference>
<evidence type="ECO:0000256" key="1">
    <source>
        <dbReference type="ARBA" id="ARBA00004651"/>
    </source>
</evidence>
<dbReference type="InterPro" id="IPR002668">
    <property type="entry name" value="CNT_N_dom"/>
</dbReference>
<evidence type="ECO:0000256" key="6">
    <source>
        <dbReference type="ARBA" id="ARBA00023136"/>
    </source>
</evidence>
<protein>
    <recommendedName>
        <fullName evidence="14">Sodium/nucleoside cotransporter</fullName>
    </recommendedName>
</protein>
<dbReference type="Pfam" id="PF07662">
    <property type="entry name" value="Nucleos_tra2_C"/>
    <property type="match status" value="1"/>
</dbReference>
<keyword evidence="13" id="KW-1185">Reference proteome</keyword>
<evidence type="ECO:0000256" key="2">
    <source>
        <dbReference type="ARBA" id="ARBA00009033"/>
    </source>
</evidence>
<comment type="similarity">
    <text evidence="2">Belongs to the concentrative nucleoside transporter (CNT) (TC 2.A.41) family.</text>
</comment>
<dbReference type="Pfam" id="PF07670">
    <property type="entry name" value="Gate"/>
    <property type="match status" value="1"/>
</dbReference>
<feature type="transmembrane region" description="Helical" evidence="8">
    <location>
        <begin position="199"/>
        <end position="218"/>
    </location>
</feature>
<dbReference type="OMA" id="ERKYDTV"/>
<feature type="transmembrane region" description="Helical" evidence="8">
    <location>
        <begin position="401"/>
        <end position="429"/>
    </location>
</feature>
<evidence type="ECO:0000259" key="10">
    <source>
        <dbReference type="Pfam" id="PF07662"/>
    </source>
</evidence>
<organism evidence="12 13">
    <name type="scientific">Daphnia pulex</name>
    <name type="common">Water flea</name>
    <dbReference type="NCBI Taxonomy" id="6669"/>
    <lineage>
        <taxon>Eukaryota</taxon>
        <taxon>Metazoa</taxon>
        <taxon>Ecdysozoa</taxon>
        <taxon>Arthropoda</taxon>
        <taxon>Crustacea</taxon>
        <taxon>Branchiopoda</taxon>
        <taxon>Diplostraca</taxon>
        <taxon>Cladocera</taxon>
        <taxon>Anomopoda</taxon>
        <taxon>Daphniidae</taxon>
        <taxon>Daphnia</taxon>
    </lineage>
</organism>
<feature type="region of interest" description="Disordered" evidence="7">
    <location>
        <begin position="36"/>
        <end position="63"/>
    </location>
</feature>
<name>E9FYL3_DAPPU</name>
<feature type="transmembrane region" description="Helical" evidence="8">
    <location>
        <begin position="288"/>
        <end position="315"/>
    </location>
</feature>
<comment type="subcellular location">
    <subcellularLocation>
        <location evidence="1">Cell membrane</location>
        <topology evidence="1">Multi-pass membrane protein</topology>
    </subcellularLocation>
</comment>
<dbReference type="HOGENOM" id="CLU_016813_3_1_1"/>
<feature type="transmembrane region" description="Helical" evidence="8">
    <location>
        <begin position="93"/>
        <end position="114"/>
    </location>
</feature>
<accession>E9FYL3</accession>
<evidence type="ECO:0000256" key="3">
    <source>
        <dbReference type="ARBA" id="ARBA00022475"/>
    </source>
</evidence>
<dbReference type="PhylomeDB" id="E9FYL3"/>
<sequence length="655" mass="71572">MERGIDNAGADVEMESGLDKRSIRIEDLSTLAVKDMDLASSKSDSNSNEGPGSDDDDDEPTDQSCEFIGNALENFWKTLGEFFSERSAAARSVIYILLAVLYNAYFIASVYYSIHNGIAMDWCDGVGFLIVLTGLIYLGLFYFQVVKKFWGKAINRAVLKPFGKAFDKVWKYSWFRYGFYLVLIAGLLTFLIIDTADERVRLQSFGGLLVFLLLGWIFSKYPSRVIWRHVMWGMTLQLIFGLIVLRWDFGRRVFECLGQKVTTFLDYTNAGSSFVYGYLVTDQNTSGIALGTIFAFKILSVIFFFSFFVNILYYYGVMQWVVQKLGWLLQVSVGTTAAESMNAAANIFLGQTEAPLLIRPFLPKMTKSEIHAVMVGGFATIAALTHLKWHDITPNRPGSVLAAYISFGISASQLLSASVMAAPAALALAKLFYPETEKSQTKAGDIKVPKGTEANALDAAAQGAANAVFLVANIIANLIAFLAFIAFLNGVISWYGNLLGAPYITFEWIMGKVFIPVAFLMGVQPSECYLVANLVALKTIVNEFAAYSKLSEYIAQGIISKRSETIATFALCGFANPGSIGTQIAALATMAPDRQSDLAQVAFRAFIAGSTASFMNACVAGTLISTVSSVPLSTTYAPSTLSFTPNITAIMGSNF</sequence>
<evidence type="ECO:0008006" key="14">
    <source>
        <dbReference type="Google" id="ProtNLM"/>
    </source>
</evidence>
<evidence type="ECO:0000313" key="12">
    <source>
        <dbReference type="EMBL" id="EFX87548.1"/>
    </source>
</evidence>
<feature type="domain" description="Concentrative nucleoside transporter N-terminal" evidence="9">
    <location>
        <begin position="207"/>
        <end position="279"/>
    </location>
</feature>
<keyword evidence="4 8" id="KW-0812">Transmembrane</keyword>
<feature type="transmembrane region" description="Helical" evidence="8">
    <location>
        <begin position="126"/>
        <end position="146"/>
    </location>
</feature>
<dbReference type="InterPro" id="IPR011657">
    <property type="entry name" value="CNT_C_dom"/>
</dbReference>
<reference evidence="12 13" key="1">
    <citation type="journal article" date="2011" name="Science">
        <title>The ecoresponsive genome of Daphnia pulex.</title>
        <authorList>
            <person name="Colbourne J.K."/>
            <person name="Pfrender M.E."/>
            <person name="Gilbert D."/>
            <person name="Thomas W.K."/>
            <person name="Tucker A."/>
            <person name="Oakley T.H."/>
            <person name="Tokishita S."/>
            <person name="Aerts A."/>
            <person name="Arnold G.J."/>
            <person name="Basu M.K."/>
            <person name="Bauer D.J."/>
            <person name="Caceres C.E."/>
            <person name="Carmel L."/>
            <person name="Casola C."/>
            <person name="Choi J.H."/>
            <person name="Detter J.C."/>
            <person name="Dong Q."/>
            <person name="Dusheyko S."/>
            <person name="Eads B.D."/>
            <person name="Frohlich T."/>
            <person name="Geiler-Samerotte K.A."/>
            <person name="Gerlach D."/>
            <person name="Hatcher P."/>
            <person name="Jogdeo S."/>
            <person name="Krijgsveld J."/>
            <person name="Kriventseva E.V."/>
            <person name="Kultz D."/>
            <person name="Laforsch C."/>
            <person name="Lindquist E."/>
            <person name="Lopez J."/>
            <person name="Manak J.R."/>
            <person name="Muller J."/>
            <person name="Pangilinan J."/>
            <person name="Patwardhan R.P."/>
            <person name="Pitluck S."/>
            <person name="Pritham E.J."/>
            <person name="Rechtsteiner A."/>
            <person name="Rho M."/>
            <person name="Rogozin I.B."/>
            <person name="Sakarya O."/>
            <person name="Salamov A."/>
            <person name="Schaack S."/>
            <person name="Shapiro H."/>
            <person name="Shiga Y."/>
            <person name="Skalitzky C."/>
            <person name="Smith Z."/>
            <person name="Souvorov A."/>
            <person name="Sung W."/>
            <person name="Tang Z."/>
            <person name="Tsuchiya D."/>
            <person name="Tu H."/>
            <person name="Vos H."/>
            <person name="Wang M."/>
            <person name="Wolf Y.I."/>
            <person name="Yamagata H."/>
            <person name="Yamada T."/>
            <person name="Ye Y."/>
            <person name="Shaw J.R."/>
            <person name="Andrews J."/>
            <person name="Crease T.J."/>
            <person name="Tang H."/>
            <person name="Lucas S.M."/>
            <person name="Robertson H.M."/>
            <person name="Bork P."/>
            <person name="Koonin E.V."/>
            <person name="Zdobnov E.M."/>
            <person name="Grigoriev I.V."/>
            <person name="Lynch M."/>
            <person name="Boore J.L."/>
        </authorList>
    </citation>
    <scope>NUCLEOTIDE SEQUENCE [LARGE SCALE GENOMIC DNA]</scope>
</reference>
<keyword evidence="6 8" id="KW-0472">Membrane</keyword>
<evidence type="ECO:0000256" key="8">
    <source>
        <dbReference type="SAM" id="Phobius"/>
    </source>
</evidence>
<feature type="domain" description="Concentrative nucleoside transporter C-terminal" evidence="10">
    <location>
        <begin position="414"/>
        <end position="621"/>
    </location>
</feature>
<dbReference type="GO" id="GO:1901642">
    <property type="term" value="P:nucleoside transmembrane transport"/>
    <property type="evidence" value="ECO:0000318"/>
    <property type="project" value="GO_Central"/>
</dbReference>
<evidence type="ECO:0000256" key="4">
    <source>
        <dbReference type="ARBA" id="ARBA00022692"/>
    </source>
</evidence>
<keyword evidence="5 8" id="KW-1133">Transmembrane helix</keyword>
<dbReference type="eggNOG" id="KOG3747">
    <property type="taxonomic scope" value="Eukaryota"/>
</dbReference>
<dbReference type="OrthoDB" id="6075923at2759"/>
<dbReference type="PANTHER" id="PTHR10590:SF4">
    <property type="entry name" value="SOLUTE CARRIER FAMILY 28 MEMBER 3"/>
    <property type="match status" value="1"/>
</dbReference>
<dbReference type="Proteomes" id="UP000000305">
    <property type="component" value="Unassembled WGS sequence"/>
</dbReference>